<evidence type="ECO:0000313" key="2">
    <source>
        <dbReference type="Proteomes" id="UP001500433"/>
    </source>
</evidence>
<evidence type="ECO:0000313" key="1">
    <source>
        <dbReference type="EMBL" id="GAA4885482.1"/>
    </source>
</evidence>
<reference evidence="2" key="1">
    <citation type="journal article" date="2019" name="Int. J. Syst. Evol. Microbiol.">
        <title>The Global Catalogue of Microorganisms (GCM) 10K type strain sequencing project: providing services to taxonomists for standard genome sequencing and annotation.</title>
        <authorList>
            <consortium name="The Broad Institute Genomics Platform"/>
            <consortium name="The Broad Institute Genome Sequencing Center for Infectious Disease"/>
            <person name="Wu L."/>
            <person name="Ma J."/>
        </authorList>
    </citation>
    <scope>NUCLEOTIDE SEQUENCE [LARGE SCALE GENOMIC DNA]</scope>
    <source>
        <strain evidence="2">JCM 18274</strain>
    </source>
</reference>
<protein>
    <recommendedName>
        <fullName evidence="3">Lipocalin-like domain-containing protein</fullName>
    </recommendedName>
</protein>
<evidence type="ECO:0008006" key="3">
    <source>
        <dbReference type="Google" id="ProtNLM"/>
    </source>
</evidence>
<organism evidence="1 2">
    <name type="scientific">Flaviramulus aquimarinus</name>
    <dbReference type="NCBI Taxonomy" id="1170456"/>
    <lineage>
        <taxon>Bacteria</taxon>
        <taxon>Pseudomonadati</taxon>
        <taxon>Bacteroidota</taxon>
        <taxon>Flavobacteriia</taxon>
        <taxon>Flavobacteriales</taxon>
        <taxon>Flavobacteriaceae</taxon>
        <taxon>Flaviramulus</taxon>
    </lineage>
</organism>
<dbReference type="Gene3D" id="2.40.128.490">
    <property type="entry name" value="Uncharacterised protein PF14869, DUF4488"/>
    <property type="match status" value="1"/>
</dbReference>
<dbReference type="Proteomes" id="UP001500433">
    <property type="component" value="Unassembled WGS sequence"/>
</dbReference>
<proteinExistence type="predicted"/>
<comment type="caution">
    <text evidence="1">The sequence shown here is derived from an EMBL/GenBank/DDBJ whole genome shotgun (WGS) entry which is preliminary data.</text>
</comment>
<sequence>MLDNKVTIENNDKHSLVGVWQMVGYYNYLDNKVSDSFMSSDTYKQIKIYSPNKVMWSRLNKQDSTDWFGYGNYKTTDSTLVETIVYGSNSMNKAIEKSNEFHFELILNENTFNQIELDENGDRILAENYIRIE</sequence>
<keyword evidence="2" id="KW-1185">Reference proteome</keyword>
<dbReference type="EMBL" id="BAABJH010000001">
    <property type="protein sequence ID" value="GAA4885482.1"/>
    <property type="molecule type" value="Genomic_DNA"/>
</dbReference>
<accession>A0ABP9ET29</accession>
<name>A0ABP9ET29_9FLAO</name>
<gene>
    <name evidence="1" type="ORF">GCM10023311_05240</name>
</gene>